<name>A0A162A8G4_DAUCS</name>
<feature type="compositionally biased region" description="Basic and acidic residues" evidence="2">
    <location>
        <begin position="179"/>
        <end position="219"/>
    </location>
</feature>
<dbReference type="EMBL" id="LNRQ01000004">
    <property type="protein sequence ID" value="KZM97642.1"/>
    <property type="molecule type" value="Genomic_DNA"/>
</dbReference>
<comment type="subcellular location">
    <subcellularLocation>
        <location evidence="1">Membrane</location>
        <topology evidence="1">Peripheral membrane protein</topology>
    </subcellularLocation>
</comment>
<dbReference type="OrthoDB" id="773760at2759"/>
<dbReference type="GO" id="GO:0046872">
    <property type="term" value="F:metal ion binding"/>
    <property type="evidence" value="ECO:0007669"/>
    <property type="project" value="InterPro"/>
</dbReference>
<dbReference type="PROSITE" id="PS50846">
    <property type="entry name" value="HMA_2"/>
    <property type="match status" value="2"/>
</dbReference>
<dbReference type="PANTHER" id="PTHR46413">
    <property type="entry name" value="HEAVY METAL-ASSOCIATED ISOPRENYLATED PLANT PROTEIN 6"/>
    <property type="match status" value="1"/>
</dbReference>
<proteinExistence type="predicted"/>
<feature type="domain" description="HMA" evidence="3">
    <location>
        <begin position="113"/>
        <end position="181"/>
    </location>
</feature>
<dbReference type="Pfam" id="PF00403">
    <property type="entry name" value="HMA"/>
    <property type="match status" value="2"/>
</dbReference>
<dbReference type="InterPro" id="IPR036163">
    <property type="entry name" value="HMA_dom_sf"/>
</dbReference>
<reference evidence="4" key="1">
    <citation type="journal article" date="2016" name="Nat. Genet.">
        <title>A high-quality carrot genome assembly provides new insights into carotenoid accumulation and asterid genome evolution.</title>
        <authorList>
            <person name="Iorizzo M."/>
            <person name="Ellison S."/>
            <person name="Senalik D."/>
            <person name="Zeng P."/>
            <person name="Satapoomin P."/>
            <person name="Huang J."/>
            <person name="Bowman M."/>
            <person name="Iovene M."/>
            <person name="Sanseverino W."/>
            <person name="Cavagnaro P."/>
            <person name="Yildiz M."/>
            <person name="Macko-Podgorni A."/>
            <person name="Moranska E."/>
            <person name="Grzebelus E."/>
            <person name="Grzebelus D."/>
            <person name="Ashrafi H."/>
            <person name="Zheng Z."/>
            <person name="Cheng S."/>
            <person name="Spooner D."/>
            <person name="Van Deynze A."/>
            <person name="Simon P."/>
        </authorList>
    </citation>
    <scope>NUCLEOTIDE SEQUENCE [LARGE SCALE GENOMIC DNA]</scope>
    <source>
        <tissue evidence="4">Leaf</tissue>
    </source>
</reference>
<protein>
    <recommendedName>
        <fullName evidence="3">HMA domain-containing protein</fullName>
    </recommendedName>
</protein>
<dbReference type="GO" id="GO:0016020">
    <property type="term" value="C:membrane"/>
    <property type="evidence" value="ECO:0007669"/>
    <property type="project" value="UniProtKB-SubCell"/>
</dbReference>
<comment type="caution">
    <text evidence="4">The sequence shown here is derived from an EMBL/GenBank/DDBJ whole genome shotgun (WGS) entry which is preliminary data.</text>
</comment>
<feature type="region of interest" description="Disordered" evidence="2">
    <location>
        <begin position="179"/>
        <end position="226"/>
    </location>
</feature>
<feature type="region of interest" description="Disordered" evidence="2">
    <location>
        <begin position="80"/>
        <end position="112"/>
    </location>
</feature>
<dbReference type="Gramene" id="KZM97642">
    <property type="protein sequence ID" value="KZM97642"/>
    <property type="gene ID" value="DCAR_014996"/>
</dbReference>
<evidence type="ECO:0000259" key="3">
    <source>
        <dbReference type="PROSITE" id="PS50846"/>
    </source>
</evidence>
<evidence type="ECO:0000313" key="4">
    <source>
        <dbReference type="EMBL" id="KZM97642.1"/>
    </source>
</evidence>
<dbReference type="InterPro" id="IPR006121">
    <property type="entry name" value="HMA_dom"/>
</dbReference>
<feature type="compositionally biased region" description="Basic and acidic residues" evidence="2">
    <location>
        <begin position="87"/>
        <end position="112"/>
    </location>
</feature>
<dbReference type="CDD" id="cd00371">
    <property type="entry name" value="HMA"/>
    <property type="match status" value="2"/>
</dbReference>
<dbReference type="GO" id="GO:0009626">
    <property type="term" value="P:plant-type hypersensitive response"/>
    <property type="evidence" value="ECO:0007669"/>
    <property type="project" value="UniProtKB-KW"/>
</dbReference>
<dbReference type="InterPro" id="IPR044594">
    <property type="entry name" value="HIPP01/3/5/6"/>
</dbReference>
<gene>
    <name evidence="4" type="ORF">DCAR_014996</name>
</gene>
<sequence length="320" mass="35099">MGEKDDKGGEKKADASPITVVLKMDLHCEGCAKKVQSSVKHFEGVSKVKADCESNKLTVTCTLEAERLRERVAYKTKKKVEIVSPQPKKEEKKTDANPEKKSDDKAEKKPKEVSTVVLKIRLHCDGCIHKIKRIISKSEGVDKVTVDSKNDQVTIKGTMDVKLLVPHLKEKLKRNIEIVPAKKDDGGGDKKDKAGGGDKKEGGGGDKKDKGGDDKKKDGGGGGGNVEVKKMDYHGFDPYTTFIVPPCGQSHSIHEYGSTSTAMYNQSYSNQDYGVEMHDQGHVISHGYGVDHYLHAPPPPAYYRAPQMFSDENPNACTVM</sequence>
<feature type="domain" description="HMA" evidence="3">
    <location>
        <begin position="17"/>
        <end position="80"/>
    </location>
</feature>
<dbReference type="STRING" id="79200.A0A162A8G4"/>
<organism evidence="4">
    <name type="scientific">Daucus carota subsp. sativus</name>
    <name type="common">Carrot</name>
    <dbReference type="NCBI Taxonomy" id="79200"/>
    <lineage>
        <taxon>Eukaryota</taxon>
        <taxon>Viridiplantae</taxon>
        <taxon>Streptophyta</taxon>
        <taxon>Embryophyta</taxon>
        <taxon>Tracheophyta</taxon>
        <taxon>Spermatophyta</taxon>
        <taxon>Magnoliopsida</taxon>
        <taxon>eudicotyledons</taxon>
        <taxon>Gunneridae</taxon>
        <taxon>Pentapetalae</taxon>
        <taxon>asterids</taxon>
        <taxon>campanulids</taxon>
        <taxon>Apiales</taxon>
        <taxon>Apiaceae</taxon>
        <taxon>Apioideae</taxon>
        <taxon>Scandiceae</taxon>
        <taxon>Daucinae</taxon>
        <taxon>Daucus</taxon>
        <taxon>Daucus sect. Daucus</taxon>
    </lineage>
</organism>
<dbReference type="AlphaFoldDB" id="A0A162A8G4"/>
<dbReference type="SUPFAM" id="SSF55008">
    <property type="entry name" value="HMA, heavy metal-associated domain"/>
    <property type="match status" value="2"/>
</dbReference>
<accession>A0A162A8G4</accession>
<evidence type="ECO:0000256" key="1">
    <source>
        <dbReference type="ARBA" id="ARBA00004170"/>
    </source>
</evidence>
<dbReference type="Gene3D" id="3.30.70.100">
    <property type="match status" value="2"/>
</dbReference>
<dbReference type="PANTHER" id="PTHR46413:SF1">
    <property type="entry name" value="HEAVY METAL-ASSOCIATED ISOPRENYLATED PLANT PROTEIN 6"/>
    <property type="match status" value="1"/>
</dbReference>
<dbReference type="OMA" id="YPYNVHA"/>
<evidence type="ECO:0000256" key="2">
    <source>
        <dbReference type="SAM" id="MobiDB-lite"/>
    </source>
</evidence>
<dbReference type="KEGG" id="dcr:108218525"/>